<name>A0ABX8LW55_9GAMM</name>
<dbReference type="EMBL" id="CP020335">
    <property type="protein sequence ID" value="QXF33559.1"/>
    <property type="molecule type" value="Genomic_DNA"/>
</dbReference>
<organism evidence="1 2">
    <name type="scientific">Photorhabdus akhurstii</name>
    <dbReference type="NCBI Taxonomy" id="171438"/>
    <lineage>
        <taxon>Bacteria</taxon>
        <taxon>Pseudomonadati</taxon>
        <taxon>Pseudomonadota</taxon>
        <taxon>Gammaproteobacteria</taxon>
        <taxon>Enterobacterales</taxon>
        <taxon>Morganellaceae</taxon>
        <taxon>Photorhabdus</taxon>
    </lineage>
</organism>
<protein>
    <recommendedName>
        <fullName evidence="3">Ribbon-helix-helix domain-containing protein</fullName>
    </recommendedName>
</protein>
<dbReference type="Proteomes" id="UP000693715">
    <property type="component" value="Chromosome"/>
</dbReference>
<reference evidence="1 2" key="1">
    <citation type="submission" date="2017-03" db="EMBL/GenBank/DDBJ databases">
        <title>Genome comparison of Photorhabdus luminescens strain 0813-124 phase variants.</title>
        <authorList>
            <person name="Chien C.-C."/>
            <person name="Chen W.-J."/>
            <person name="Shih M.-C."/>
            <person name="Hsieh F.-C."/>
        </authorList>
    </citation>
    <scope>NUCLEOTIDE SEQUENCE [LARGE SCALE GENOMIC DNA]</scope>
    <source>
        <strain evidence="1 2">0813-124 phase II</strain>
    </source>
</reference>
<keyword evidence="2" id="KW-1185">Reference proteome</keyword>
<gene>
    <name evidence="1" type="ORF">B0X70_10710</name>
</gene>
<evidence type="ECO:0008006" key="3">
    <source>
        <dbReference type="Google" id="ProtNLM"/>
    </source>
</evidence>
<evidence type="ECO:0000313" key="2">
    <source>
        <dbReference type="Proteomes" id="UP000693715"/>
    </source>
</evidence>
<proteinExistence type="predicted"/>
<accession>A0ABX8LW55</accession>
<sequence>MHNTQNTQGKTPASFLIRLRNKDTPTEISAGTLDELVKVTGMSKTEIAHLALRNFADRYLSHYEKDDGLLSDGQICTIREASAASDIADDNFTQRLVLIERQRL</sequence>
<evidence type="ECO:0000313" key="1">
    <source>
        <dbReference type="EMBL" id="QXF33559.1"/>
    </source>
</evidence>
<dbReference type="RefSeq" id="WP_217471473.1">
    <property type="nucleotide sequence ID" value="NZ_CP020335.1"/>
</dbReference>